<dbReference type="SUPFAM" id="SSF53756">
    <property type="entry name" value="UDP-Glycosyltransferase/glycogen phosphorylase"/>
    <property type="match status" value="1"/>
</dbReference>
<feature type="domain" description="Glycosyl transferase family 1" evidence="1">
    <location>
        <begin position="186"/>
        <end position="338"/>
    </location>
</feature>
<dbReference type="InterPro" id="IPR001296">
    <property type="entry name" value="Glyco_trans_1"/>
</dbReference>
<evidence type="ECO:0000313" key="2">
    <source>
        <dbReference type="EMBL" id="NNH86646.1"/>
    </source>
</evidence>
<organism evidence="2 3">
    <name type="scientific">Acinetobacter terrae</name>
    <dbReference type="NCBI Taxonomy" id="2731247"/>
    <lineage>
        <taxon>Bacteria</taxon>
        <taxon>Pseudomonadati</taxon>
        <taxon>Pseudomonadota</taxon>
        <taxon>Gammaproteobacteria</taxon>
        <taxon>Moraxellales</taxon>
        <taxon>Moraxellaceae</taxon>
        <taxon>Acinetobacter</taxon>
        <taxon>Acinetobacter Taxon 24</taxon>
    </lineage>
</organism>
<dbReference type="Gene3D" id="3.40.50.2000">
    <property type="entry name" value="Glycogen Phosphorylase B"/>
    <property type="match status" value="2"/>
</dbReference>
<dbReference type="Proteomes" id="UP000546536">
    <property type="component" value="Unassembled WGS sequence"/>
</dbReference>
<sequence length="366" mass="41852">MKHIFLWENFGPMHADRCDAVAKTGMDVIGLELYGKSDVYDWNPEKGLNFEKITLFKSGRPRGLALILALLKLRKNLGKSNWFLCHYEWKEVFIFASLLRLLGDNVFTMGCSKFDDFPRNSKREFLKSFFFKPYHGAIGSGVRSKSYFEFHGIPSHMVATEYNTVSTQRIRELANFSQDKIYDDYENRYFTIVARLVPKKNLFMALDAYKIYLNSNTKPRFLKICGSGPLEADLKAYAQKLEIENYIVFMGFIQTEEISKTLSKSLALILPSIEEQFGNVIIEAQAIALPVLLSEVCGAKDKLVRSAKNGFIFEPDNPEGLAWFMTLLSNDQKMWEKMCLSAFEYSKYGDVEAFASAVQSLLEAKS</sequence>
<comment type="caution">
    <text evidence="2">The sequence shown here is derived from an EMBL/GenBank/DDBJ whole genome shotgun (WGS) entry which is preliminary data.</text>
</comment>
<protein>
    <submittedName>
        <fullName evidence="2">Glycosyltransferase family 4 protein</fullName>
    </submittedName>
</protein>
<evidence type="ECO:0000259" key="1">
    <source>
        <dbReference type="Pfam" id="PF00534"/>
    </source>
</evidence>
<accession>A0ABX1V1Z5</accession>
<dbReference type="Pfam" id="PF00534">
    <property type="entry name" value="Glycos_transf_1"/>
    <property type="match status" value="1"/>
</dbReference>
<dbReference type="PANTHER" id="PTHR45947">
    <property type="entry name" value="SULFOQUINOVOSYL TRANSFERASE SQD2"/>
    <property type="match status" value="1"/>
</dbReference>
<keyword evidence="3" id="KW-1185">Reference proteome</keyword>
<dbReference type="EMBL" id="JABERG010000002">
    <property type="protein sequence ID" value="NNH86646.1"/>
    <property type="molecule type" value="Genomic_DNA"/>
</dbReference>
<dbReference type="PANTHER" id="PTHR45947:SF3">
    <property type="entry name" value="SULFOQUINOVOSYL TRANSFERASE SQD2"/>
    <property type="match status" value="1"/>
</dbReference>
<name>A0ABX1V1Z5_9GAMM</name>
<evidence type="ECO:0000313" key="3">
    <source>
        <dbReference type="Proteomes" id="UP000546536"/>
    </source>
</evidence>
<gene>
    <name evidence="2" type="ORF">HLH13_02740</name>
</gene>
<reference evidence="2 3" key="1">
    <citation type="submission" date="2020-04" db="EMBL/GenBank/DDBJ databases">
        <title>Acinetobacter Taxon 24.</title>
        <authorList>
            <person name="Nemec A."/>
            <person name="Radolfova-Krizova L."/>
            <person name="Higgins P.G."/>
            <person name="Spanelova P."/>
        </authorList>
    </citation>
    <scope>NUCLEOTIDE SEQUENCE [LARGE SCALE GENOMIC DNA]</scope>
    <source>
        <strain evidence="2 3">ANC 4279</strain>
    </source>
</reference>
<proteinExistence type="predicted"/>
<dbReference type="RefSeq" id="WP_171543710.1">
    <property type="nucleotide sequence ID" value="NZ_JABERG010000002.1"/>
</dbReference>
<dbReference type="InterPro" id="IPR050194">
    <property type="entry name" value="Glycosyltransferase_grp1"/>
</dbReference>